<accession>A0ABN2AKB9</accession>
<evidence type="ECO:0000313" key="1">
    <source>
        <dbReference type="EMBL" id="GAA1520499.1"/>
    </source>
</evidence>
<organism evidence="1 2">
    <name type="scientific">Nocardioides humi</name>
    <dbReference type="NCBI Taxonomy" id="449461"/>
    <lineage>
        <taxon>Bacteria</taxon>
        <taxon>Bacillati</taxon>
        <taxon>Actinomycetota</taxon>
        <taxon>Actinomycetes</taxon>
        <taxon>Propionibacteriales</taxon>
        <taxon>Nocardioidaceae</taxon>
        <taxon>Nocardioides</taxon>
    </lineage>
</organism>
<name>A0ABN2AKB9_9ACTN</name>
<evidence type="ECO:0000313" key="2">
    <source>
        <dbReference type="Proteomes" id="UP001500842"/>
    </source>
</evidence>
<proteinExistence type="predicted"/>
<reference evidence="1 2" key="1">
    <citation type="journal article" date="2019" name="Int. J. Syst. Evol. Microbiol.">
        <title>The Global Catalogue of Microorganisms (GCM) 10K type strain sequencing project: providing services to taxonomists for standard genome sequencing and annotation.</title>
        <authorList>
            <consortium name="The Broad Institute Genomics Platform"/>
            <consortium name="The Broad Institute Genome Sequencing Center for Infectious Disease"/>
            <person name="Wu L."/>
            <person name="Ma J."/>
        </authorList>
    </citation>
    <scope>NUCLEOTIDE SEQUENCE [LARGE SCALE GENOMIC DNA]</scope>
    <source>
        <strain evidence="1 2">JCM 14942</strain>
    </source>
</reference>
<dbReference type="Proteomes" id="UP001500842">
    <property type="component" value="Unassembled WGS sequence"/>
</dbReference>
<sequence length="85" mass="9778">MRKTLALFGRAEPRDFTDVYALHQGFDRAELLVEAAEADEGFDLQVFAQMVRSHHRLRDQDFPETGIAIDDLRAYFDDWAGELSC</sequence>
<protein>
    <submittedName>
        <fullName evidence="1">Uncharacterized protein</fullName>
    </submittedName>
</protein>
<comment type="caution">
    <text evidence="1">The sequence shown here is derived from an EMBL/GenBank/DDBJ whole genome shotgun (WGS) entry which is preliminary data.</text>
</comment>
<dbReference type="RefSeq" id="WP_246086615.1">
    <property type="nucleotide sequence ID" value="NZ_BAAAOR010000023.1"/>
</dbReference>
<gene>
    <name evidence="1" type="ORF">GCM10009788_25470</name>
</gene>
<dbReference type="EMBL" id="BAAAOR010000023">
    <property type="protein sequence ID" value="GAA1520499.1"/>
    <property type="molecule type" value="Genomic_DNA"/>
</dbReference>
<keyword evidence="2" id="KW-1185">Reference proteome</keyword>